<evidence type="ECO:0000259" key="9">
    <source>
        <dbReference type="Pfam" id="PF19425"/>
    </source>
</evidence>
<feature type="domain" description="M23ase beta-sheet core" evidence="8">
    <location>
        <begin position="285"/>
        <end position="379"/>
    </location>
</feature>
<dbReference type="Pfam" id="PF01551">
    <property type="entry name" value="Peptidase_M23"/>
    <property type="match status" value="1"/>
</dbReference>
<keyword evidence="7" id="KW-0482">Metalloprotease</keyword>
<dbReference type="PROSITE" id="PS51257">
    <property type="entry name" value="PROKAR_LIPOPROTEIN"/>
    <property type="match status" value="1"/>
</dbReference>
<organism evidence="10 11">
    <name type="scientific">Tenacibaculum skagerrakense</name>
    <dbReference type="NCBI Taxonomy" id="186571"/>
    <lineage>
        <taxon>Bacteria</taxon>
        <taxon>Pseudomonadati</taxon>
        <taxon>Bacteroidota</taxon>
        <taxon>Flavobacteriia</taxon>
        <taxon>Flavobacteriales</taxon>
        <taxon>Flavobacteriaceae</taxon>
        <taxon>Tenacibaculum</taxon>
    </lineage>
</organism>
<keyword evidence="5 10" id="KW-0378">Hydrolase</keyword>
<dbReference type="InterPro" id="IPR045834">
    <property type="entry name" value="Csd3_N2"/>
</dbReference>
<dbReference type="InterPro" id="IPR016047">
    <property type="entry name" value="M23ase_b-sheet_dom"/>
</dbReference>
<evidence type="ECO:0000256" key="3">
    <source>
        <dbReference type="ARBA" id="ARBA00022670"/>
    </source>
</evidence>
<evidence type="ECO:0000256" key="2">
    <source>
        <dbReference type="ARBA" id="ARBA00004196"/>
    </source>
</evidence>
<sequence length="441" mass="51140">MKTTLYSAILLTCLLFFYSCKEDKVEETPKKEIVEEVKPKPIIKYGFNFDNYKVINDTIKSGESFGIILDRHHVFYPKINEISTTIKDTFDVRKVRAGKPYTILASKDTLEKAQVFIYKHNRIESTIINFQDSLISAYKYRKPVTTIERAISGRIVDNFSNAIDTLGYGPTLAYEVADIYSWTVDFYRLQKDDTFKLIFEQKFIEDSIPVGYGRIKAAVFNHKGKDLYAYRYIADSIKGIPEYYDDEAGLLRRQFLKSPIKFQYRISSRYNLKRRIKLYGNRVRAHKGTDFAAPYGTPIMATASGTVTESSRRGGNGNYVKVRHNGTYSTQYLHMKRRKVRVGEFVQQGDVIGWVGMTGNTSGPHVCYRFWKNGRQVDPFREKLPTAKPMVDSLRPKYFEFIAPLKRQLDSIPFSEVKPLIEEFQEEEELKEEIEETIVKP</sequence>
<dbReference type="GO" id="GO:0006508">
    <property type="term" value="P:proteolysis"/>
    <property type="evidence" value="ECO:0007669"/>
    <property type="project" value="UniProtKB-KW"/>
</dbReference>
<dbReference type="InterPro" id="IPR050570">
    <property type="entry name" value="Cell_wall_metabolism_enzyme"/>
</dbReference>
<feature type="domain" description="Csd3-like second N-terminal" evidence="9">
    <location>
        <begin position="149"/>
        <end position="271"/>
    </location>
</feature>
<dbReference type="Gene3D" id="3.10.450.350">
    <property type="match status" value="1"/>
</dbReference>
<accession>A0A4R2P0C2</accession>
<evidence type="ECO:0000256" key="4">
    <source>
        <dbReference type="ARBA" id="ARBA00022723"/>
    </source>
</evidence>
<proteinExistence type="predicted"/>
<comment type="subcellular location">
    <subcellularLocation>
        <location evidence="2">Cell envelope</location>
    </subcellularLocation>
</comment>
<keyword evidence="3" id="KW-0645">Protease</keyword>
<name>A0A4R2P0C2_9FLAO</name>
<comment type="cofactor">
    <cofactor evidence="1">
        <name>Zn(2+)</name>
        <dbReference type="ChEBI" id="CHEBI:29105"/>
    </cofactor>
</comment>
<dbReference type="Pfam" id="PF19425">
    <property type="entry name" value="Csd3_N2"/>
    <property type="match status" value="1"/>
</dbReference>
<dbReference type="CDD" id="cd12797">
    <property type="entry name" value="M23_peptidase"/>
    <property type="match status" value="1"/>
</dbReference>
<evidence type="ECO:0000313" key="10">
    <source>
        <dbReference type="EMBL" id="TCP28079.1"/>
    </source>
</evidence>
<keyword evidence="4" id="KW-0479">Metal-binding</keyword>
<dbReference type="GO" id="GO:0046872">
    <property type="term" value="F:metal ion binding"/>
    <property type="evidence" value="ECO:0007669"/>
    <property type="project" value="UniProtKB-KW"/>
</dbReference>
<evidence type="ECO:0000256" key="1">
    <source>
        <dbReference type="ARBA" id="ARBA00001947"/>
    </source>
</evidence>
<keyword evidence="6" id="KW-0862">Zinc</keyword>
<dbReference type="Gene3D" id="2.70.70.10">
    <property type="entry name" value="Glucose Permease (Domain IIA)"/>
    <property type="match status" value="1"/>
</dbReference>
<comment type="caution">
    <text evidence="10">The sequence shown here is derived from an EMBL/GenBank/DDBJ whole genome shotgun (WGS) entry which is preliminary data.</text>
</comment>
<dbReference type="PANTHER" id="PTHR21666:SF288">
    <property type="entry name" value="CELL DIVISION PROTEIN YTFB"/>
    <property type="match status" value="1"/>
</dbReference>
<evidence type="ECO:0000259" key="8">
    <source>
        <dbReference type="Pfam" id="PF01551"/>
    </source>
</evidence>
<dbReference type="GO" id="GO:0004222">
    <property type="term" value="F:metalloendopeptidase activity"/>
    <property type="evidence" value="ECO:0007669"/>
    <property type="project" value="TreeGrafter"/>
</dbReference>
<evidence type="ECO:0000256" key="6">
    <source>
        <dbReference type="ARBA" id="ARBA00022833"/>
    </source>
</evidence>
<evidence type="ECO:0000256" key="7">
    <source>
        <dbReference type="ARBA" id="ARBA00023049"/>
    </source>
</evidence>
<protein>
    <submittedName>
        <fullName evidence="10">Murein DD-endopeptidase MepM/ murein hydrolase activator NlpD</fullName>
    </submittedName>
</protein>
<dbReference type="AlphaFoldDB" id="A0A4R2P0C2"/>
<evidence type="ECO:0000256" key="5">
    <source>
        <dbReference type="ARBA" id="ARBA00022801"/>
    </source>
</evidence>
<dbReference type="EMBL" id="SLXM01000001">
    <property type="protein sequence ID" value="TCP28079.1"/>
    <property type="molecule type" value="Genomic_DNA"/>
</dbReference>
<gene>
    <name evidence="10" type="ORF">EV195_101239</name>
</gene>
<dbReference type="InterPro" id="IPR011055">
    <property type="entry name" value="Dup_hybrid_motif"/>
</dbReference>
<reference evidence="10 11" key="1">
    <citation type="submission" date="2019-03" db="EMBL/GenBank/DDBJ databases">
        <title>Genomic Encyclopedia of Type Strains, Phase IV (KMG-IV): sequencing the most valuable type-strain genomes for metagenomic binning, comparative biology and taxonomic classification.</title>
        <authorList>
            <person name="Goeker M."/>
        </authorList>
    </citation>
    <scope>NUCLEOTIDE SEQUENCE [LARGE SCALE GENOMIC DNA]</scope>
    <source>
        <strain evidence="10 11">DSM 14836</strain>
    </source>
</reference>
<dbReference type="SUPFAM" id="SSF51261">
    <property type="entry name" value="Duplicated hybrid motif"/>
    <property type="match status" value="1"/>
</dbReference>
<keyword evidence="11" id="KW-1185">Reference proteome</keyword>
<dbReference type="PANTHER" id="PTHR21666">
    <property type="entry name" value="PEPTIDASE-RELATED"/>
    <property type="match status" value="1"/>
</dbReference>
<dbReference type="GO" id="GO:0030313">
    <property type="term" value="C:cell envelope"/>
    <property type="evidence" value="ECO:0007669"/>
    <property type="project" value="UniProtKB-SubCell"/>
</dbReference>
<evidence type="ECO:0000313" key="11">
    <source>
        <dbReference type="Proteomes" id="UP000294564"/>
    </source>
</evidence>
<dbReference type="RefSeq" id="WP_243693042.1">
    <property type="nucleotide sequence ID" value="NZ_SLXM01000001.1"/>
</dbReference>
<dbReference type="Proteomes" id="UP000294564">
    <property type="component" value="Unassembled WGS sequence"/>
</dbReference>